<name>A0ABP8YSI5_9MICO</name>
<dbReference type="Gene3D" id="3.30.1240.10">
    <property type="match status" value="1"/>
</dbReference>
<proteinExistence type="predicted"/>
<sequence length="278" mass="29400">MRHLDPDRHPLSALDPAPRLVATDLDGTLLRSDGTVSARTARVLAALEDRGVPVVFVTGRPTRWMEVVRRHVGGHGLAICSNGAVVLRLADDAVELVRPLTEEAGTAVVGALRAAMPEVRFAIESVEGFGKEPDYPATHPTPPGSPVEPIDRLLRRRPVKLMVRHPTLGPDAFLAVVDELAAGRAVATRSGTTAMVELSAAGVTKASTLELLCDRFGVAAHEVVSFGDMPNDLPMLAWAGRSFAVGDAHPALDAVVTDRARSNDEDGVAVALEALFGL</sequence>
<evidence type="ECO:0000313" key="2">
    <source>
        <dbReference type="Proteomes" id="UP001500121"/>
    </source>
</evidence>
<protein>
    <submittedName>
        <fullName evidence="1">HAD family hydrolase</fullName>
    </submittedName>
</protein>
<dbReference type="PANTHER" id="PTHR10000">
    <property type="entry name" value="PHOSPHOSERINE PHOSPHATASE"/>
    <property type="match status" value="1"/>
</dbReference>
<comment type="caution">
    <text evidence="1">The sequence shown here is derived from an EMBL/GenBank/DDBJ whole genome shotgun (WGS) entry which is preliminary data.</text>
</comment>
<dbReference type="Pfam" id="PF08282">
    <property type="entry name" value="Hydrolase_3"/>
    <property type="match status" value="1"/>
</dbReference>
<dbReference type="InterPro" id="IPR036412">
    <property type="entry name" value="HAD-like_sf"/>
</dbReference>
<evidence type="ECO:0000313" key="1">
    <source>
        <dbReference type="EMBL" id="GAA4738451.1"/>
    </source>
</evidence>
<dbReference type="InterPro" id="IPR023214">
    <property type="entry name" value="HAD_sf"/>
</dbReference>
<keyword evidence="2" id="KW-1185">Reference proteome</keyword>
<dbReference type="EMBL" id="BAABLP010000001">
    <property type="protein sequence ID" value="GAA4738451.1"/>
    <property type="molecule type" value="Genomic_DNA"/>
</dbReference>
<dbReference type="GO" id="GO:0016787">
    <property type="term" value="F:hydrolase activity"/>
    <property type="evidence" value="ECO:0007669"/>
    <property type="project" value="UniProtKB-KW"/>
</dbReference>
<reference evidence="2" key="1">
    <citation type="journal article" date="2019" name="Int. J. Syst. Evol. Microbiol.">
        <title>The Global Catalogue of Microorganisms (GCM) 10K type strain sequencing project: providing services to taxonomists for standard genome sequencing and annotation.</title>
        <authorList>
            <consortium name="The Broad Institute Genomics Platform"/>
            <consortium name="The Broad Institute Genome Sequencing Center for Infectious Disease"/>
            <person name="Wu L."/>
            <person name="Ma J."/>
        </authorList>
    </citation>
    <scope>NUCLEOTIDE SEQUENCE [LARGE SCALE GENOMIC DNA]</scope>
    <source>
        <strain evidence="2">JCM 19015</strain>
    </source>
</reference>
<dbReference type="PANTHER" id="PTHR10000:SF8">
    <property type="entry name" value="HAD SUPERFAMILY HYDROLASE-LIKE, TYPE 3"/>
    <property type="match status" value="1"/>
</dbReference>
<dbReference type="RefSeq" id="WP_345479485.1">
    <property type="nucleotide sequence ID" value="NZ_BAABLP010000001.1"/>
</dbReference>
<organism evidence="1 2">
    <name type="scientific">Amnibacterium soli</name>
    <dbReference type="NCBI Taxonomy" id="1282736"/>
    <lineage>
        <taxon>Bacteria</taxon>
        <taxon>Bacillati</taxon>
        <taxon>Actinomycetota</taxon>
        <taxon>Actinomycetes</taxon>
        <taxon>Micrococcales</taxon>
        <taxon>Microbacteriaceae</taxon>
        <taxon>Amnibacterium</taxon>
    </lineage>
</organism>
<dbReference type="Gene3D" id="3.40.50.1000">
    <property type="entry name" value="HAD superfamily/HAD-like"/>
    <property type="match status" value="1"/>
</dbReference>
<dbReference type="Proteomes" id="UP001500121">
    <property type="component" value="Unassembled WGS sequence"/>
</dbReference>
<accession>A0ABP8YSI5</accession>
<dbReference type="SUPFAM" id="SSF56784">
    <property type="entry name" value="HAD-like"/>
    <property type="match status" value="1"/>
</dbReference>
<gene>
    <name evidence="1" type="ORF">GCM10025783_06330</name>
</gene>
<keyword evidence="1" id="KW-0378">Hydrolase</keyword>